<dbReference type="Pfam" id="PF08808">
    <property type="entry name" value="RES"/>
    <property type="match status" value="1"/>
</dbReference>
<proteinExistence type="predicted"/>
<protein>
    <submittedName>
        <fullName evidence="2">RES domain-containing protein</fullName>
    </submittedName>
</protein>
<gene>
    <name evidence="2" type="ORF">ACFPOU_23780</name>
</gene>
<comment type="caution">
    <text evidence="2">The sequence shown here is derived from an EMBL/GenBank/DDBJ whole genome shotgun (WGS) entry which is preliminary data.</text>
</comment>
<dbReference type="Proteomes" id="UP001596031">
    <property type="component" value="Unassembled WGS sequence"/>
</dbReference>
<dbReference type="InterPro" id="IPR014914">
    <property type="entry name" value="RES_dom"/>
</dbReference>
<keyword evidence="3" id="KW-1185">Reference proteome</keyword>
<reference evidence="3" key="1">
    <citation type="journal article" date="2019" name="Int. J. Syst. Evol. Microbiol.">
        <title>The Global Catalogue of Microorganisms (GCM) 10K type strain sequencing project: providing services to taxonomists for standard genome sequencing and annotation.</title>
        <authorList>
            <consortium name="The Broad Institute Genomics Platform"/>
            <consortium name="The Broad Institute Genome Sequencing Center for Infectious Disease"/>
            <person name="Wu L."/>
            <person name="Ma J."/>
        </authorList>
    </citation>
    <scope>NUCLEOTIDE SEQUENCE [LARGE SCALE GENOMIC DNA]</scope>
    <source>
        <strain evidence="3">CCUG 38813</strain>
    </source>
</reference>
<feature type="domain" description="RES" evidence="1">
    <location>
        <begin position="54"/>
        <end position="229"/>
    </location>
</feature>
<accession>A0ABW0PRI2</accession>
<evidence type="ECO:0000313" key="2">
    <source>
        <dbReference type="EMBL" id="MFC5514127.1"/>
    </source>
</evidence>
<name>A0ABW0PRI2_9BURK</name>
<evidence type="ECO:0000313" key="3">
    <source>
        <dbReference type="Proteomes" id="UP001596031"/>
    </source>
</evidence>
<dbReference type="EMBL" id="JBHSMS010000105">
    <property type="protein sequence ID" value="MFC5514127.1"/>
    <property type="molecule type" value="Genomic_DNA"/>
</dbReference>
<organism evidence="2 3">
    <name type="scientific">Massilia jejuensis</name>
    <dbReference type="NCBI Taxonomy" id="648894"/>
    <lineage>
        <taxon>Bacteria</taxon>
        <taxon>Pseudomonadati</taxon>
        <taxon>Pseudomonadota</taxon>
        <taxon>Betaproteobacteria</taxon>
        <taxon>Burkholderiales</taxon>
        <taxon>Oxalobacteraceae</taxon>
        <taxon>Telluria group</taxon>
        <taxon>Massilia</taxon>
    </lineage>
</organism>
<dbReference type="RefSeq" id="WP_379727615.1">
    <property type="nucleotide sequence ID" value="NZ_JBHSMS010000105.1"/>
</dbReference>
<sequence length="290" mass="32944">MPLMHDLRRLKQLASNILAMDMASTDARTALESMVHFSRGFLLHGAFQDHRNTWWRARKCSNGSVPKNAPPVAFDNLSELLYIPTGNPRLGRCNLPGQKVLYAGSNMRTAWLEIGAQPGDVVQLVSFRQRFFGSMVTPVIGAYREFQDTGKVAMAPAAQEILRKERKTRQNHYKHCLFIDRFLSGLFAFKTDEKYMLTAALSDYYLKYRPGTAIVYPSVRNSSGRNIAMEGRTFDEQFEIIESIVIKIQPRTNDNVGFDYDLIRRSDQFGPNGEILWDLPAVASDFESFG</sequence>
<evidence type="ECO:0000259" key="1">
    <source>
        <dbReference type="Pfam" id="PF08808"/>
    </source>
</evidence>